<sequence>MNRSKIIAGLATATLLVVGGGTALAAADLSPSPAASPTEDRPAAQVTPTASASPQDGPAAAPKIAREEAERTALGKVSGGRVTSTELETEHGRQVWDVEVDASDGTEHEFDIDATTGAVASHEVDDDDHSGTGGADRDDDGESDD</sequence>
<dbReference type="InterPro" id="IPR025711">
    <property type="entry name" value="PepSY"/>
</dbReference>
<name>A0A917VR06_9ACTN</name>
<protein>
    <recommendedName>
        <fullName evidence="3">PepSY domain-containing protein</fullName>
    </recommendedName>
</protein>
<evidence type="ECO:0000313" key="5">
    <source>
        <dbReference type="Proteomes" id="UP000645217"/>
    </source>
</evidence>
<feature type="compositionally biased region" description="Low complexity" evidence="1">
    <location>
        <begin position="26"/>
        <end position="37"/>
    </location>
</feature>
<feature type="chain" id="PRO_5037069060" description="PepSY domain-containing protein" evidence="2">
    <location>
        <begin position="26"/>
        <end position="145"/>
    </location>
</feature>
<feature type="domain" description="PepSY" evidence="3">
    <location>
        <begin position="63"/>
        <end position="121"/>
    </location>
</feature>
<accession>A0A917VR06</accession>
<evidence type="ECO:0000259" key="3">
    <source>
        <dbReference type="Pfam" id="PF03413"/>
    </source>
</evidence>
<feature type="signal peptide" evidence="2">
    <location>
        <begin position="1"/>
        <end position="25"/>
    </location>
</feature>
<feature type="compositionally biased region" description="Basic and acidic residues" evidence="1">
    <location>
        <begin position="64"/>
        <end position="73"/>
    </location>
</feature>
<reference evidence="4" key="1">
    <citation type="journal article" date="2014" name="Int. J. Syst. Evol. Microbiol.">
        <title>Complete genome sequence of Corynebacterium casei LMG S-19264T (=DSM 44701T), isolated from a smear-ripened cheese.</title>
        <authorList>
            <consortium name="US DOE Joint Genome Institute (JGI-PGF)"/>
            <person name="Walter F."/>
            <person name="Albersmeier A."/>
            <person name="Kalinowski J."/>
            <person name="Ruckert C."/>
        </authorList>
    </citation>
    <scope>NUCLEOTIDE SEQUENCE</scope>
    <source>
        <strain evidence="4">JCM 13064</strain>
    </source>
</reference>
<evidence type="ECO:0000256" key="1">
    <source>
        <dbReference type="SAM" id="MobiDB-lite"/>
    </source>
</evidence>
<gene>
    <name evidence="4" type="ORF">GCM10007964_54780</name>
</gene>
<reference evidence="4" key="2">
    <citation type="submission" date="2020-09" db="EMBL/GenBank/DDBJ databases">
        <authorList>
            <person name="Sun Q."/>
            <person name="Ohkuma M."/>
        </authorList>
    </citation>
    <scope>NUCLEOTIDE SEQUENCE</scope>
    <source>
        <strain evidence="4">JCM 13064</strain>
    </source>
</reference>
<keyword evidence="2" id="KW-0732">Signal</keyword>
<dbReference type="EMBL" id="BMNT01000034">
    <property type="protein sequence ID" value="GGL05578.1"/>
    <property type="molecule type" value="Genomic_DNA"/>
</dbReference>
<dbReference type="AlphaFoldDB" id="A0A917VR06"/>
<organism evidence="4 5">
    <name type="scientific">Sphaerisporangium melleum</name>
    <dbReference type="NCBI Taxonomy" id="321316"/>
    <lineage>
        <taxon>Bacteria</taxon>
        <taxon>Bacillati</taxon>
        <taxon>Actinomycetota</taxon>
        <taxon>Actinomycetes</taxon>
        <taxon>Streptosporangiales</taxon>
        <taxon>Streptosporangiaceae</taxon>
        <taxon>Sphaerisporangium</taxon>
    </lineage>
</organism>
<dbReference type="RefSeq" id="WP_189165919.1">
    <property type="nucleotide sequence ID" value="NZ_BMNT01000034.1"/>
</dbReference>
<dbReference type="Proteomes" id="UP000645217">
    <property type="component" value="Unassembled WGS sequence"/>
</dbReference>
<dbReference type="Gene3D" id="3.10.450.40">
    <property type="match status" value="1"/>
</dbReference>
<keyword evidence="5" id="KW-1185">Reference proteome</keyword>
<dbReference type="Pfam" id="PF03413">
    <property type="entry name" value="PepSY"/>
    <property type="match status" value="1"/>
</dbReference>
<evidence type="ECO:0000313" key="4">
    <source>
        <dbReference type="EMBL" id="GGL05578.1"/>
    </source>
</evidence>
<proteinExistence type="predicted"/>
<feature type="region of interest" description="Disordered" evidence="1">
    <location>
        <begin position="26"/>
        <end position="145"/>
    </location>
</feature>
<comment type="caution">
    <text evidence="4">The sequence shown here is derived from an EMBL/GenBank/DDBJ whole genome shotgun (WGS) entry which is preliminary data.</text>
</comment>
<evidence type="ECO:0000256" key="2">
    <source>
        <dbReference type="SAM" id="SignalP"/>
    </source>
</evidence>